<evidence type="ECO:0000313" key="11">
    <source>
        <dbReference type="Ensembl" id="ENSOMYP00000115893.1"/>
    </source>
</evidence>
<dbReference type="CDD" id="cd00041">
    <property type="entry name" value="CUB"/>
    <property type="match status" value="1"/>
</dbReference>
<proteinExistence type="predicted"/>
<dbReference type="InterPro" id="IPR036609">
    <property type="entry name" value="LCCL_sf"/>
</dbReference>
<evidence type="ECO:0000256" key="4">
    <source>
        <dbReference type="ARBA" id="ARBA00022989"/>
    </source>
</evidence>
<dbReference type="SUPFAM" id="SSF49854">
    <property type="entry name" value="Spermadhesin, CUB domain"/>
    <property type="match status" value="1"/>
</dbReference>
<dbReference type="SMART" id="SM00603">
    <property type="entry name" value="LCCL"/>
    <property type="match status" value="1"/>
</dbReference>
<evidence type="ECO:0000259" key="10">
    <source>
        <dbReference type="PROSITE" id="PS50820"/>
    </source>
</evidence>
<feature type="domain" description="CUB" evidence="9">
    <location>
        <begin position="39"/>
        <end position="153"/>
    </location>
</feature>
<dbReference type="Proteomes" id="UP000694395">
    <property type="component" value="Chromosome 22"/>
</dbReference>
<evidence type="ECO:0000256" key="6">
    <source>
        <dbReference type="ARBA" id="ARBA00023157"/>
    </source>
</evidence>
<reference evidence="11" key="1">
    <citation type="submission" date="2020-07" db="EMBL/GenBank/DDBJ databases">
        <title>A long reads based de novo assembly of the rainbow trout Arlee double haploid line genome.</title>
        <authorList>
            <person name="Gao G."/>
            <person name="Palti Y."/>
        </authorList>
    </citation>
    <scope>NUCLEOTIDE SEQUENCE [LARGE SCALE GENOMIC DNA]</scope>
</reference>
<evidence type="ECO:0000256" key="1">
    <source>
        <dbReference type="ARBA" id="ARBA00004479"/>
    </source>
</evidence>
<organism evidence="11 12">
    <name type="scientific">Oncorhynchus mykiss</name>
    <name type="common">Rainbow trout</name>
    <name type="synonym">Salmo gairdneri</name>
    <dbReference type="NCBI Taxonomy" id="8022"/>
    <lineage>
        <taxon>Eukaryota</taxon>
        <taxon>Metazoa</taxon>
        <taxon>Chordata</taxon>
        <taxon>Craniata</taxon>
        <taxon>Vertebrata</taxon>
        <taxon>Euteleostomi</taxon>
        <taxon>Actinopterygii</taxon>
        <taxon>Neopterygii</taxon>
        <taxon>Teleostei</taxon>
        <taxon>Protacanthopterygii</taxon>
        <taxon>Salmoniformes</taxon>
        <taxon>Salmonidae</taxon>
        <taxon>Salmoninae</taxon>
        <taxon>Oncorhynchus</taxon>
    </lineage>
</organism>
<dbReference type="GO" id="GO:0038023">
    <property type="term" value="F:signaling receptor activity"/>
    <property type="evidence" value="ECO:0007669"/>
    <property type="project" value="TreeGrafter"/>
</dbReference>
<dbReference type="Ensembl" id="ENSOMYT00000165241.1">
    <property type="protein sequence ID" value="ENSOMYP00000115893.1"/>
    <property type="gene ID" value="ENSOMYG00000024361.2"/>
</dbReference>
<evidence type="ECO:0000256" key="3">
    <source>
        <dbReference type="ARBA" id="ARBA00022692"/>
    </source>
</evidence>
<evidence type="ECO:0000256" key="5">
    <source>
        <dbReference type="ARBA" id="ARBA00023136"/>
    </source>
</evidence>
<feature type="disulfide bond" evidence="7">
    <location>
        <begin position="39"/>
        <end position="66"/>
    </location>
</feature>
<keyword evidence="5" id="KW-0472">Membrane</keyword>
<accession>A0A8K9UXB4</accession>
<reference evidence="11" key="3">
    <citation type="submission" date="2025-09" db="UniProtKB">
        <authorList>
            <consortium name="Ensembl"/>
        </authorList>
    </citation>
    <scope>IDENTIFICATION</scope>
</reference>
<dbReference type="SMART" id="SM00042">
    <property type="entry name" value="CUB"/>
    <property type="match status" value="1"/>
</dbReference>
<keyword evidence="3" id="KW-0812">Transmembrane</keyword>
<keyword evidence="6 7" id="KW-1015">Disulfide bond</keyword>
<dbReference type="InterPro" id="IPR000859">
    <property type="entry name" value="CUB_dom"/>
</dbReference>
<dbReference type="GeneTree" id="ENSGT00940000158147"/>
<dbReference type="AlphaFoldDB" id="A0A8K9UXB4"/>
<dbReference type="FunFam" id="2.60.120.290:FF:000035">
    <property type="entry name" value="Discoidin, CUB and LCCL domain-containing protein 2"/>
    <property type="match status" value="1"/>
</dbReference>
<reference evidence="11" key="2">
    <citation type="submission" date="2025-08" db="UniProtKB">
        <authorList>
            <consortium name="Ensembl"/>
        </authorList>
    </citation>
    <scope>IDENTIFICATION</scope>
</reference>
<dbReference type="Gene3D" id="2.170.130.20">
    <property type="entry name" value="LCCL-like domain"/>
    <property type="match status" value="1"/>
</dbReference>
<feature type="chain" id="PRO_5035419975" evidence="8">
    <location>
        <begin position="34"/>
        <end position="214"/>
    </location>
</feature>
<keyword evidence="8" id="KW-0732">Signal</keyword>
<feature type="signal peptide" evidence="8">
    <location>
        <begin position="1"/>
        <end position="33"/>
    </location>
</feature>
<name>A0A8K9UXB4_ONCMY</name>
<dbReference type="PROSITE" id="PS50820">
    <property type="entry name" value="LCCL"/>
    <property type="match status" value="1"/>
</dbReference>
<evidence type="ECO:0000259" key="9">
    <source>
        <dbReference type="PROSITE" id="PS01180"/>
    </source>
</evidence>
<keyword evidence="2" id="KW-0597">Phosphoprotein</keyword>
<keyword evidence="12" id="KW-1185">Reference proteome</keyword>
<dbReference type="PROSITE" id="PS01180">
    <property type="entry name" value="CUB"/>
    <property type="match status" value="1"/>
</dbReference>
<protein>
    <submittedName>
        <fullName evidence="11">Discoidin, CUB and LCCL domain containing 2</fullName>
    </submittedName>
</protein>
<evidence type="ECO:0000256" key="7">
    <source>
        <dbReference type="PROSITE-ProRule" id="PRU00059"/>
    </source>
</evidence>
<evidence type="ECO:0000256" key="8">
    <source>
        <dbReference type="SAM" id="SignalP"/>
    </source>
</evidence>
<dbReference type="InterPro" id="IPR004043">
    <property type="entry name" value="LCCL"/>
</dbReference>
<dbReference type="InterPro" id="IPR050633">
    <property type="entry name" value="Neuropilin_MCO_CoagFactor"/>
</dbReference>
<feature type="domain" description="LCCL" evidence="10">
    <location>
        <begin position="155"/>
        <end position="214"/>
    </location>
</feature>
<evidence type="ECO:0000256" key="2">
    <source>
        <dbReference type="ARBA" id="ARBA00022553"/>
    </source>
</evidence>
<sequence length="214" mass="23077">MGRAVMVGRGPTEAGLFFLSTLIILLTARSSRAQKGDGCGPSVLGPSSGTLSSLGYPGTYPNHTVCEWEISVPQGRRLHFRFADLDIEDNNCQVNYLRIYDGVGPQRTQIVKFCGLGLKVPELIQSDGNRVTIQFMSGTHRSGRGFSLSYSTIEHTDLITCLDKGIHFTEAEFTRYCPAGCMTSVGEIAGTVPHGYRDSSPVCLAAIHAGCGQQ</sequence>
<dbReference type="Pfam" id="PF00431">
    <property type="entry name" value="CUB"/>
    <property type="match status" value="1"/>
</dbReference>
<dbReference type="SUPFAM" id="SSF69848">
    <property type="entry name" value="LCCL domain"/>
    <property type="match status" value="1"/>
</dbReference>
<dbReference type="InterPro" id="IPR035914">
    <property type="entry name" value="Sperma_CUB_dom_sf"/>
</dbReference>
<dbReference type="Gene3D" id="2.60.120.290">
    <property type="entry name" value="Spermadhesin, CUB domain"/>
    <property type="match status" value="1"/>
</dbReference>
<comment type="subcellular location">
    <subcellularLocation>
        <location evidence="1">Membrane</location>
        <topology evidence="1">Single-pass type I membrane protein</topology>
    </subcellularLocation>
</comment>
<dbReference type="Pfam" id="PF03815">
    <property type="entry name" value="LCCL"/>
    <property type="match status" value="1"/>
</dbReference>
<evidence type="ECO:0000313" key="12">
    <source>
        <dbReference type="Proteomes" id="UP000694395"/>
    </source>
</evidence>
<dbReference type="GO" id="GO:0005886">
    <property type="term" value="C:plasma membrane"/>
    <property type="evidence" value="ECO:0007669"/>
    <property type="project" value="TreeGrafter"/>
</dbReference>
<keyword evidence="4" id="KW-1133">Transmembrane helix</keyword>
<dbReference type="PANTHER" id="PTHR46806">
    <property type="entry name" value="F5/8 TYPE C DOMAIN-CONTAINING PROTEIN"/>
    <property type="match status" value="1"/>
</dbReference>
<comment type="caution">
    <text evidence="7">Lacks conserved residue(s) required for the propagation of feature annotation.</text>
</comment>
<dbReference type="PANTHER" id="PTHR46806:SF3">
    <property type="entry name" value="DISCOIDIN, CUB AND LCCL DOMAIN-CONTAINING PROTEIN 2"/>
    <property type="match status" value="1"/>
</dbReference>
<dbReference type="GO" id="GO:0042060">
    <property type="term" value="P:wound healing"/>
    <property type="evidence" value="ECO:0007669"/>
    <property type="project" value="TreeGrafter"/>
</dbReference>